<sequence length="271" mass="30742">MIRLEHLQIGYGHCVIAQNDNNIACAKGKFITLIGANGTGKSTLLRAISNNQHIIKGNIYINDYNTNNISDLYKSKTISVVLTNREFSQFLTVEEILYLSRAPYTNFLGKLTPSDIDFVEEIMTDFEILKLRSRRLSTLSDGQLQRVLIARALVQDTPYIVMDEPTSHLDVHHKAEILLKLRDYCHQHQKCIIFSSHELSIALALADEVLAIHDLKLTHQSKAEFIGTGMLAKMFPSPLLNFKDGLLGLKINDDKSKTHNFKFFNPLQPLY</sequence>
<evidence type="ECO:0000256" key="9">
    <source>
        <dbReference type="ARBA" id="ARBA00023136"/>
    </source>
</evidence>
<dbReference type="SMART" id="SM00382">
    <property type="entry name" value="AAA"/>
    <property type="match status" value="1"/>
</dbReference>
<evidence type="ECO:0000256" key="6">
    <source>
        <dbReference type="ARBA" id="ARBA00022840"/>
    </source>
</evidence>
<keyword evidence="4" id="KW-0410">Iron transport</keyword>
<evidence type="ECO:0000256" key="2">
    <source>
        <dbReference type="ARBA" id="ARBA00022448"/>
    </source>
</evidence>
<dbReference type="PANTHER" id="PTHR42771:SF2">
    <property type="entry name" value="IRON(3+)-HYDROXAMATE IMPORT ATP-BINDING PROTEIN FHUC"/>
    <property type="match status" value="1"/>
</dbReference>
<proteinExistence type="predicted"/>
<dbReference type="Proteomes" id="UP000239747">
    <property type="component" value="Unassembled WGS sequence"/>
</dbReference>
<dbReference type="PROSITE" id="PS50893">
    <property type="entry name" value="ABC_TRANSPORTER_2"/>
    <property type="match status" value="1"/>
</dbReference>
<dbReference type="InterPro" id="IPR027417">
    <property type="entry name" value="P-loop_NTPase"/>
</dbReference>
<protein>
    <submittedName>
        <fullName evidence="11">Iron ABC transporter ATP-binding protein</fullName>
    </submittedName>
</protein>
<keyword evidence="6 11" id="KW-0067">ATP-binding</keyword>
<dbReference type="InterPro" id="IPR051535">
    <property type="entry name" value="Siderophore_ABC-ATPase"/>
</dbReference>
<dbReference type="CDD" id="cd03214">
    <property type="entry name" value="ABC_Iron-Siderophores_B12_Hemin"/>
    <property type="match status" value="1"/>
</dbReference>
<keyword evidence="7" id="KW-0408">Iron</keyword>
<feature type="domain" description="ABC transporter" evidence="10">
    <location>
        <begin position="2"/>
        <end position="239"/>
    </location>
</feature>
<name>A0A2S7UDS5_9FLAO</name>
<dbReference type="EMBL" id="MTPW01000001">
    <property type="protein sequence ID" value="PQJ32787.1"/>
    <property type="molecule type" value="Genomic_DNA"/>
</dbReference>
<organism evidence="11 12">
    <name type="scientific">Nonlabens arenilitoris</name>
    <dbReference type="NCBI Taxonomy" id="1217969"/>
    <lineage>
        <taxon>Bacteria</taxon>
        <taxon>Pseudomonadati</taxon>
        <taxon>Bacteroidota</taxon>
        <taxon>Flavobacteriia</taxon>
        <taxon>Flavobacteriales</taxon>
        <taxon>Flavobacteriaceae</taxon>
        <taxon>Nonlabens</taxon>
    </lineage>
</organism>
<keyword evidence="8" id="KW-0406">Ion transport</keyword>
<dbReference type="Gene3D" id="3.40.50.300">
    <property type="entry name" value="P-loop containing nucleotide triphosphate hydrolases"/>
    <property type="match status" value="1"/>
</dbReference>
<dbReference type="InterPro" id="IPR003439">
    <property type="entry name" value="ABC_transporter-like_ATP-bd"/>
</dbReference>
<dbReference type="SUPFAM" id="SSF52540">
    <property type="entry name" value="P-loop containing nucleoside triphosphate hydrolases"/>
    <property type="match status" value="1"/>
</dbReference>
<comment type="caution">
    <text evidence="11">The sequence shown here is derived from an EMBL/GenBank/DDBJ whole genome shotgun (WGS) entry which is preliminary data.</text>
</comment>
<accession>A0A2S7UDS5</accession>
<keyword evidence="2" id="KW-0813">Transport</keyword>
<evidence type="ECO:0000313" key="12">
    <source>
        <dbReference type="Proteomes" id="UP000239747"/>
    </source>
</evidence>
<reference evidence="11 12" key="1">
    <citation type="submission" date="2017-01" db="EMBL/GenBank/DDBJ databases">
        <title>Trade-off between light-utilization and light-protection in marine flavobacteria.</title>
        <authorList>
            <person name="Kumagai Y."/>
            <person name="Yoshizawa S."/>
            <person name="Kogure K."/>
            <person name="Iwasaki W."/>
        </authorList>
    </citation>
    <scope>NUCLEOTIDE SEQUENCE [LARGE SCALE GENOMIC DNA]</scope>
    <source>
        <strain evidence="11 12">KCTC 32109</strain>
    </source>
</reference>
<evidence type="ECO:0000256" key="5">
    <source>
        <dbReference type="ARBA" id="ARBA00022741"/>
    </source>
</evidence>
<evidence type="ECO:0000256" key="3">
    <source>
        <dbReference type="ARBA" id="ARBA00022475"/>
    </source>
</evidence>
<comment type="subcellular location">
    <subcellularLocation>
        <location evidence="1">Cell membrane</location>
        <topology evidence="1">Peripheral membrane protein</topology>
    </subcellularLocation>
</comment>
<evidence type="ECO:0000256" key="1">
    <source>
        <dbReference type="ARBA" id="ARBA00004202"/>
    </source>
</evidence>
<keyword evidence="5" id="KW-0547">Nucleotide-binding</keyword>
<keyword evidence="9" id="KW-0472">Membrane</keyword>
<keyword evidence="12" id="KW-1185">Reference proteome</keyword>
<dbReference type="OrthoDB" id="9787851at2"/>
<dbReference type="PANTHER" id="PTHR42771">
    <property type="entry name" value="IRON(3+)-HYDROXAMATE IMPORT ATP-BINDING PROTEIN FHUC"/>
    <property type="match status" value="1"/>
</dbReference>
<dbReference type="RefSeq" id="WP_105071850.1">
    <property type="nucleotide sequence ID" value="NZ_MTPW01000001.1"/>
</dbReference>
<gene>
    <name evidence="11" type="ORF">BST92_13045</name>
</gene>
<dbReference type="InterPro" id="IPR003593">
    <property type="entry name" value="AAA+_ATPase"/>
</dbReference>
<evidence type="ECO:0000313" key="11">
    <source>
        <dbReference type="EMBL" id="PQJ32787.1"/>
    </source>
</evidence>
<keyword evidence="3" id="KW-1003">Cell membrane</keyword>
<dbReference type="GO" id="GO:0016887">
    <property type="term" value="F:ATP hydrolysis activity"/>
    <property type="evidence" value="ECO:0007669"/>
    <property type="project" value="InterPro"/>
</dbReference>
<dbReference type="GO" id="GO:0005524">
    <property type="term" value="F:ATP binding"/>
    <property type="evidence" value="ECO:0007669"/>
    <property type="project" value="UniProtKB-KW"/>
</dbReference>
<dbReference type="Pfam" id="PF00005">
    <property type="entry name" value="ABC_tran"/>
    <property type="match status" value="1"/>
</dbReference>
<evidence type="ECO:0000256" key="8">
    <source>
        <dbReference type="ARBA" id="ARBA00023065"/>
    </source>
</evidence>
<evidence type="ECO:0000259" key="10">
    <source>
        <dbReference type="PROSITE" id="PS50893"/>
    </source>
</evidence>
<evidence type="ECO:0000256" key="7">
    <source>
        <dbReference type="ARBA" id="ARBA00023004"/>
    </source>
</evidence>
<dbReference type="GO" id="GO:0005886">
    <property type="term" value="C:plasma membrane"/>
    <property type="evidence" value="ECO:0007669"/>
    <property type="project" value="UniProtKB-SubCell"/>
</dbReference>
<dbReference type="GO" id="GO:0006826">
    <property type="term" value="P:iron ion transport"/>
    <property type="evidence" value="ECO:0007669"/>
    <property type="project" value="UniProtKB-KW"/>
</dbReference>
<evidence type="ECO:0000256" key="4">
    <source>
        <dbReference type="ARBA" id="ARBA00022496"/>
    </source>
</evidence>
<dbReference type="AlphaFoldDB" id="A0A2S7UDS5"/>